<dbReference type="Pfam" id="PF22725">
    <property type="entry name" value="GFO_IDH_MocA_C3"/>
    <property type="match status" value="1"/>
</dbReference>
<dbReference type="SUPFAM" id="SSF51735">
    <property type="entry name" value="NAD(P)-binding Rossmann-fold domains"/>
    <property type="match status" value="1"/>
</dbReference>
<dbReference type="SUPFAM" id="SSF55347">
    <property type="entry name" value="Glyceraldehyde-3-phosphate dehydrogenase-like, C-terminal domain"/>
    <property type="match status" value="1"/>
</dbReference>
<dbReference type="InterPro" id="IPR036291">
    <property type="entry name" value="NAD(P)-bd_dom_sf"/>
</dbReference>
<dbReference type="InterPro" id="IPR000683">
    <property type="entry name" value="Gfo/Idh/MocA-like_OxRdtase_N"/>
</dbReference>
<evidence type="ECO:0000313" key="4">
    <source>
        <dbReference type="EMBL" id="TSD62503.1"/>
    </source>
</evidence>
<dbReference type="Proteomes" id="UP000316988">
    <property type="component" value="Unassembled WGS sequence"/>
</dbReference>
<dbReference type="InterPro" id="IPR055170">
    <property type="entry name" value="GFO_IDH_MocA-like_dom"/>
</dbReference>
<proteinExistence type="predicted"/>
<evidence type="ECO:0000259" key="3">
    <source>
        <dbReference type="Pfam" id="PF22725"/>
    </source>
</evidence>
<dbReference type="GO" id="GO:0016491">
    <property type="term" value="F:oxidoreductase activity"/>
    <property type="evidence" value="ECO:0007669"/>
    <property type="project" value="UniProtKB-KW"/>
</dbReference>
<dbReference type="Gene3D" id="3.30.360.10">
    <property type="entry name" value="Dihydrodipicolinate Reductase, domain 2"/>
    <property type="match status" value="1"/>
</dbReference>
<feature type="domain" description="Gfo/Idh/MocA-like oxidoreductase N-terminal" evidence="2">
    <location>
        <begin position="9"/>
        <end position="127"/>
    </location>
</feature>
<keyword evidence="1" id="KW-0560">Oxidoreductase</keyword>
<sequence>MDSASPELGIAVIGYSFMGKAHSNGWRNISAFYPGGPAVSQRVIVGRDRERVDAAARQYGWQESATDWRAVLERDDVDIVDICTPGHLHEEIALAALAAGKHVLLEKPLANTLDEARGLAAAAATAQRDGVRSMVAFNYRRVPALALARELIAEGAIGEVREVRAAYLQDWLADERAPMTWRLRQEQAGSGVLGDLGSHLVDLLRFLLGQEVQRVTGQLRTFVASRLGEDGPEEVTVDDVAWAWLGLSDGAEASIEVSRMAFGRKNGQSLEIYGSRGALSFDLERLNELWVDEGKGPRRTLVTEADHPYLFAWWPPGHVLGWDTTFTIQAAEFVQAIAEERDPSPSFADGLRVQGVLDAVVRSNDLRRTVVIDDLV</sequence>
<comment type="caution">
    <text evidence="4">The sequence shown here is derived from an EMBL/GenBank/DDBJ whole genome shotgun (WGS) entry which is preliminary data.</text>
</comment>
<keyword evidence="5" id="KW-1185">Reference proteome</keyword>
<evidence type="ECO:0000256" key="1">
    <source>
        <dbReference type="ARBA" id="ARBA00023002"/>
    </source>
</evidence>
<dbReference type="EMBL" id="VLNT01000008">
    <property type="protein sequence ID" value="TSD62503.1"/>
    <property type="molecule type" value="Genomic_DNA"/>
</dbReference>
<dbReference type="OrthoDB" id="9792085at2"/>
<dbReference type="Gene3D" id="3.40.50.720">
    <property type="entry name" value="NAD(P)-binding Rossmann-like Domain"/>
    <property type="match status" value="1"/>
</dbReference>
<dbReference type="GO" id="GO:0000166">
    <property type="term" value="F:nucleotide binding"/>
    <property type="evidence" value="ECO:0007669"/>
    <property type="project" value="InterPro"/>
</dbReference>
<evidence type="ECO:0000259" key="2">
    <source>
        <dbReference type="Pfam" id="PF01408"/>
    </source>
</evidence>
<gene>
    <name evidence="4" type="ORF">FNM00_11130</name>
</gene>
<feature type="domain" description="GFO/IDH/MocA-like oxidoreductase" evidence="3">
    <location>
        <begin position="147"/>
        <end position="279"/>
    </location>
</feature>
<dbReference type="InterPro" id="IPR050463">
    <property type="entry name" value="Gfo/Idh/MocA_oxidrdct_glycsds"/>
</dbReference>
<dbReference type="PANTHER" id="PTHR43818">
    <property type="entry name" value="BCDNA.GH03377"/>
    <property type="match status" value="1"/>
</dbReference>
<accession>A0A554S851</accession>
<protein>
    <submittedName>
        <fullName evidence="4">Gfo/Idh/MocA family oxidoreductase</fullName>
    </submittedName>
</protein>
<dbReference type="AlphaFoldDB" id="A0A554S851"/>
<dbReference type="Pfam" id="PF01408">
    <property type="entry name" value="GFO_IDH_MocA"/>
    <property type="match status" value="1"/>
</dbReference>
<dbReference type="RefSeq" id="WP_143913616.1">
    <property type="nucleotide sequence ID" value="NZ_VLNT01000008.1"/>
</dbReference>
<reference evidence="4 5" key="1">
    <citation type="submission" date="2019-07" db="EMBL/GenBank/DDBJ databases">
        <authorList>
            <person name="Zhao L.H."/>
        </authorList>
    </citation>
    <scope>NUCLEOTIDE SEQUENCE [LARGE SCALE GENOMIC DNA]</scope>
    <source>
        <strain evidence="4 5">Co35</strain>
    </source>
</reference>
<evidence type="ECO:0000313" key="5">
    <source>
        <dbReference type="Proteomes" id="UP000316988"/>
    </source>
</evidence>
<dbReference type="PANTHER" id="PTHR43818:SF11">
    <property type="entry name" value="BCDNA.GH03377"/>
    <property type="match status" value="1"/>
</dbReference>
<name>A0A554S851_9ACTN</name>
<organism evidence="4 5">
    <name type="scientific">Aeromicrobium piscarium</name>
    <dbReference type="NCBI Taxonomy" id="2590901"/>
    <lineage>
        <taxon>Bacteria</taxon>
        <taxon>Bacillati</taxon>
        <taxon>Actinomycetota</taxon>
        <taxon>Actinomycetes</taxon>
        <taxon>Propionibacteriales</taxon>
        <taxon>Nocardioidaceae</taxon>
        <taxon>Aeromicrobium</taxon>
    </lineage>
</organism>